<feature type="domain" description="NR LBD" evidence="13">
    <location>
        <begin position="222"/>
        <end position="414"/>
    </location>
</feature>
<comment type="subcellular location">
    <subcellularLocation>
        <location evidence="1">Nucleus</location>
    </subcellularLocation>
</comment>
<dbReference type="GO" id="GO:0005634">
    <property type="term" value="C:nucleus"/>
    <property type="evidence" value="ECO:0007669"/>
    <property type="project" value="UniProtKB-SubCell"/>
</dbReference>
<keyword evidence="4" id="KW-0863">Zinc-finger</keyword>
<evidence type="ECO:0000256" key="5">
    <source>
        <dbReference type="ARBA" id="ARBA00022833"/>
    </source>
</evidence>
<dbReference type="PANTHER" id="PTHR24083">
    <property type="entry name" value="NUCLEAR HORMONE RECEPTOR"/>
    <property type="match status" value="1"/>
</dbReference>
<dbReference type="InterPro" id="IPR050274">
    <property type="entry name" value="Nuclear_hormone_rcpt_NR2"/>
</dbReference>
<dbReference type="PROSITE" id="PS51030">
    <property type="entry name" value="NUCLEAR_REC_DBD_2"/>
    <property type="match status" value="1"/>
</dbReference>
<dbReference type="InterPro" id="IPR024079">
    <property type="entry name" value="MetalloPept_cat_dom_sf"/>
</dbReference>
<dbReference type="AlphaFoldDB" id="A0A1I7XCF6"/>
<dbReference type="InterPro" id="IPR013088">
    <property type="entry name" value="Znf_NHR/GATA"/>
</dbReference>
<evidence type="ECO:0000313" key="14">
    <source>
        <dbReference type="Proteomes" id="UP000095283"/>
    </source>
</evidence>
<dbReference type="Gene3D" id="3.30.50.10">
    <property type="entry name" value="Erythroid Transcription Factor GATA-1, subunit A"/>
    <property type="match status" value="1"/>
</dbReference>
<proteinExistence type="inferred from homology"/>
<keyword evidence="14" id="KW-1185">Reference proteome</keyword>
<dbReference type="InterPro" id="IPR000536">
    <property type="entry name" value="Nucl_hrmn_rcpt_lig-bd"/>
</dbReference>
<dbReference type="GO" id="GO:0006508">
    <property type="term" value="P:proteolysis"/>
    <property type="evidence" value="ECO:0007669"/>
    <property type="project" value="InterPro"/>
</dbReference>
<evidence type="ECO:0000259" key="12">
    <source>
        <dbReference type="PROSITE" id="PS51030"/>
    </source>
</evidence>
<dbReference type="GO" id="GO:0004222">
    <property type="term" value="F:metalloendopeptidase activity"/>
    <property type="evidence" value="ECO:0007669"/>
    <property type="project" value="InterPro"/>
</dbReference>
<feature type="region of interest" description="Disordered" evidence="11">
    <location>
        <begin position="219"/>
        <end position="249"/>
    </location>
</feature>
<dbReference type="SUPFAM" id="SSF55486">
    <property type="entry name" value="Metalloproteases ('zincins'), catalytic domain"/>
    <property type="match status" value="1"/>
</dbReference>
<dbReference type="Pfam" id="PF01421">
    <property type="entry name" value="Reprolysin"/>
    <property type="match status" value="1"/>
</dbReference>
<dbReference type="GO" id="GO:0008270">
    <property type="term" value="F:zinc ion binding"/>
    <property type="evidence" value="ECO:0007669"/>
    <property type="project" value="UniProtKB-KW"/>
</dbReference>
<dbReference type="Gene3D" id="1.10.565.10">
    <property type="entry name" value="Retinoid X Receptor"/>
    <property type="match status" value="1"/>
</dbReference>
<feature type="domain" description="Nuclear receptor" evidence="12">
    <location>
        <begin position="109"/>
        <end position="185"/>
    </location>
</feature>
<dbReference type="GO" id="GO:0045944">
    <property type="term" value="P:positive regulation of transcription by RNA polymerase II"/>
    <property type="evidence" value="ECO:0007669"/>
    <property type="project" value="UniProtKB-ARBA"/>
</dbReference>
<dbReference type="PROSITE" id="PS51843">
    <property type="entry name" value="NR_LBD"/>
    <property type="match status" value="1"/>
</dbReference>
<dbReference type="CDD" id="cd06970">
    <property type="entry name" value="NR_DBD_PNR"/>
    <property type="match status" value="1"/>
</dbReference>
<reference evidence="15" key="1">
    <citation type="submission" date="2016-11" db="UniProtKB">
        <authorList>
            <consortium name="WormBaseParasite"/>
        </authorList>
    </citation>
    <scope>IDENTIFICATION</scope>
</reference>
<evidence type="ECO:0000313" key="15">
    <source>
        <dbReference type="WBParaSite" id="Hba_15323"/>
    </source>
</evidence>
<dbReference type="InterPro" id="IPR035500">
    <property type="entry name" value="NHR-like_dom_sf"/>
</dbReference>
<evidence type="ECO:0000256" key="6">
    <source>
        <dbReference type="ARBA" id="ARBA00023015"/>
    </source>
</evidence>
<evidence type="ECO:0000256" key="10">
    <source>
        <dbReference type="ARBA" id="ARBA00023242"/>
    </source>
</evidence>
<keyword evidence="7" id="KW-0238">DNA-binding</keyword>
<keyword evidence="6" id="KW-0805">Transcription regulation</keyword>
<dbReference type="Proteomes" id="UP000095283">
    <property type="component" value="Unplaced"/>
</dbReference>
<evidence type="ECO:0000256" key="9">
    <source>
        <dbReference type="ARBA" id="ARBA00023170"/>
    </source>
</evidence>
<protein>
    <submittedName>
        <fullName evidence="15">Nuclear receptor domain-containing protein</fullName>
    </submittedName>
</protein>
<dbReference type="Pfam" id="PF00105">
    <property type="entry name" value="zf-C4"/>
    <property type="match status" value="1"/>
</dbReference>
<evidence type="ECO:0000256" key="1">
    <source>
        <dbReference type="ARBA" id="ARBA00004123"/>
    </source>
</evidence>
<evidence type="ECO:0000256" key="2">
    <source>
        <dbReference type="ARBA" id="ARBA00005993"/>
    </source>
</evidence>
<feature type="compositionally biased region" description="Basic and acidic residues" evidence="11">
    <location>
        <begin position="237"/>
        <end position="247"/>
    </location>
</feature>
<dbReference type="Gene3D" id="3.40.390.10">
    <property type="entry name" value="Collagenase (Catalytic Domain)"/>
    <property type="match status" value="1"/>
</dbReference>
<dbReference type="WBParaSite" id="Hba_15323">
    <property type="protein sequence ID" value="Hba_15323"/>
    <property type="gene ID" value="Hba_15323"/>
</dbReference>
<evidence type="ECO:0000256" key="8">
    <source>
        <dbReference type="ARBA" id="ARBA00023163"/>
    </source>
</evidence>
<evidence type="ECO:0000256" key="11">
    <source>
        <dbReference type="SAM" id="MobiDB-lite"/>
    </source>
</evidence>
<dbReference type="InterPro" id="IPR001590">
    <property type="entry name" value="Peptidase_M12B"/>
</dbReference>
<dbReference type="FunFam" id="3.30.50.10:FF:000028">
    <property type="entry name" value="Nuclear receptor subfamily 2, group E, member 3"/>
    <property type="match status" value="1"/>
</dbReference>
<evidence type="ECO:0000256" key="7">
    <source>
        <dbReference type="ARBA" id="ARBA00023125"/>
    </source>
</evidence>
<evidence type="ECO:0000256" key="4">
    <source>
        <dbReference type="ARBA" id="ARBA00022771"/>
    </source>
</evidence>
<keyword evidence="3" id="KW-0479">Metal-binding</keyword>
<evidence type="ECO:0000259" key="13">
    <source>
        <dbReference type="PROSITE" id="PS51843"/>
    </source>
</evidence>
<dbReference type="SUPFAM" id="SSF57716">
    <property type="entry name" value="Glucocorticoid receptor-like (DNA-binding domain)"/>
    <property type="match status" value="1"/>
</dbReference>
<comment type="similarity">
    <text evidence="2">Belongs to the nuclear hormone receptor family.</text>
</comment>
<keyword evidence="8" id="KW-0804">Transcription</keyword>
<evidence type="ECO:0000256" key="3">
    <source>
        <dbReference type="ARBA" id="ARBA00022723"/>
    </source>
</evidence>
<keyword evidence="9" id="KW-0675">Receptor</keyword>
<name>A0A1I7XCF6_HETBA</name>
<dbReference type="SMART" id="SM00399">
    <property type="entry name" value="ZnF_C4"/>
    <property type="match status" value="1"/>
</dbReference>
<dbReference type="PROSITE" id="PS00031">
    <property type="entry name" value="NUCLEAR_REC_DBD_1"/>
    <property type="match status" value="1"/>
</dbReference>
<dbReference type="GO" id="GO:0003700">
    <property type="term" value="F:DNA-binding transcription factor activity"/>
    <property type="evidence" value="ECO:0007669"/>
    <property type="project" value="InterPro"/>
</dbReference>
<keyword evidence="10" id="KW-0539">Nucleus</keyword>
<dbReference type="GO" id="GO:0043565">
    <property type="term" value="F:sequence-specific DNA binding"/>
    <property type="evidence" value="ECO:0007669"/>
    <property type="project" value="InterPro"/>
</dbReference>
<dbReference type="InterPro" id="IPR001628">
    <property type="entry name" value="Znf_hrmn_rcpt"/>
</dbReference>
<sequence length="710" mass="79100">MSDEDEPLNFSASRLTHNVDSKQVSMEDRLVGLRSIFHGPMLFPTPFMSSGGIMPPHVAAALALSVNHQRMTQAGRLPRTPPFDHTTISVNSFPSLSARETPPMTSSPTLSCAVCGDVSSGKHYGILACNGCSGFFKRSVRRRLIYRCQAGTGTCVVDKAHRNQCQACRLKKCLSKGMNKDAVQNERQPRNTATIRPSVDMDPHNFFREYAGAVSAVLSQPEGPQRDESPLSAASEGRTDDEKKDIFPDSPSKILELSLLWTQALPSFQALPESERNNLMSSNWRMLFLLSIAEWSSLDHLDISSDTLLQNVLVRIKSMALNQTEFSCLKAVALLINEAPSGGTTDIHLEQSLVMLQQHTMRNHPSPSRFMFILPLFTFSLVHMASCFHHSREKRDRNGAEVVFDDVAPLLRTESRSSISSGGPVPDWSDVKLRGGPRHIEILLVIDAVVARHYGHDREKIRIGMLAFMHAVNMYVYQLGIRMIIVDVASVHGHNVTLEQFFEWRQNANDLPEHDVAMLIRHRYEGGIAYVNGVCKRSAVGICGVKIFFLSIQGKTKSGSLLPIRYAPKRPSVELSLDLPVPIIAEDSNIPGYVRMNPLKELKAEKETTNGKALRLPSITKQRLEISDPIPLVVAGKPVADFISTLEESLRNQSLTIKKQKVTTVNELSTLPRPLIPDKRNKPFICRHASLKDGPYPRKDRLYDLPPLDT</sequence>
<accession>A0A1I7XCF6</accession>
<keyword evidence="5" id="KW-0862">Zinc</keyword>
<dbReference type="PRINTS" id="PR00047">
    <property type="entry name" value="STROIDFINGER"/>
</dbReference>
<dbReference type="SUPFAM" id="SSF48508">
    <property type="entry name" value="Nuclear receptor ligand-binding domain"/>
    <property type="match status" value="1"/>
</dbReference>
<organism evidence="14 15">
    <name type="scientific">Heterorhabditis bacteriophora</name>
    <name type="common">Entomopathogenic nematode worm</name>
    <dbReference type="NCBI Taxonomy" id="37862"/>
    <lineage>
        <taxon>Eukaryota</taxon>
        <taxon>Metazoa</taxon>
        <taxon>Ecdysozoa</taxon>
        <taxon>Nematoda</taxon>
        <taxon>Chromadorea</taxon>
        <taxon>Rhabditida</taxon>
        <taxon>Rhabditina</taxon>
        <taxon>Rhabditomorpha</taxon>
        <taxon>Strongyloidea</taxon>
        <taxon>Heterorhabditidae</taxon>
        <taxon>Heterorhabditis</taxon>
    </lineage>
</organism>